<keyword evidence="3" id="KW-1185">Reference proteome</keyword>
<sequence>MKRKITFILFILLSNILFSQTTLQAGDIAFLQYNSTGNAGTEVMKFVALRSMESGTTINFTDNGWYSNNTFRTTEGVDVWTAATDISCGEIITFTFTNISLNTNGGDQVIAYQGTLASPSFVYALNSRGPSGQWQPIFLPGESNATKKSALPLGLEDGETAVALIHQDNYKYNGSTAGTKAQILKSISTKGNWIANNTTNQTFGGTFKSTYSAGTWSIPGSEFVFTIIDDNYTATPSTEFETCTCQVNSGNTLTVNNGATVTVDEDIKNNGTIIVESGGSVVQVISDGMNSGTDYTVKRETSSQSSAHVFTYWSSPITSATFAAVATSAHLLYSFDAGSQSYILGSPATAMNPGIGYSLEGPSYGTYPGPQLATFTGAPFNNGDIPVALGFTSDGNADNDWNLVGNPYPSAIDADTFLDDNVANIGGTIYFWTHNTPEDGTEANTEDDYAMYNSVGGVGAGSAAATGGAVPDGNIASAQGFFVQALSSSLNFTNRMRIAGNNTSFFRSSSTKKQKEETTDRIWLNINNEKSFSQILIGFLEDATDNEDNKYDGIRFSGKSSLNLYSILNDKHFGIQGKSPLKESEIIPLGFSSDTFGDFTISIDKVEGKIENTTVYIVDKNLDIAHDLKYSDYVFSTFEDGEFNDRFSLVLIAEGGSLDVDDNSELVNNIQIQNQTNRLVLKTLNNNVITNVAIYNLLGEEIFKSENDTSNIIIDSKNLKSNSIFIVKTMLENGKLLVNKVYKN</sequence>
<dbReference type="Proteomes" id="UP000515808">
    <property type="component" value="Chromosome"/>
</dbReference>
<reference evidence="2 3" key="1">
    <citation type="submission" date="2020-08" db="EMBL/GenBank/DDBJ databases">
        <title>Polaribacter sp. L12M9 isolated from gut of the Korean scallop.</title>
        <authorList>
            <person name="Jeong Y.S."/>
        </authorList>
    </citation>
    <scope>NUCLEOTIDE SEQUENCE [LARGE SCALE GENOMIC DNA]</scope>
    <source>
        <strain evidence="2 3">L12M9</strain>
    </source>
</reference>
<evidence type="ECO:0008006" key="4">
    <source>
        <dbReference type="Google" id="ProtNLM"/>
    </source>
</evidence>
<proteinExistence type="predicted"/>
<dbReference type="EMBL" id="CP060695">
    <property type="protein sequence ID" value="QNM85284.1"/>
    <property type="molecule type" value="Genomic_DNA"/>
</dbReference>
<dbReference type="AlphaFoldDB" id="A0A7G9L9I5"/>
<protein>
    <recommendedName>
        <fullName evidence="4">Secretion system C-terminal sorting domain-containing protein</fullName>
    </recommendedName>
</protein>
<gene>
    <name evidence="2" type="ORF">H9W90_13990</name>
</gene>
<evidence type="ECO:0000313" key="2">
    <source>
        <dbReference type="EMBL" id="QNM85284.1"/>
    </source>
</evidence>
<keyword evidence="1" id="KW-0732">Signal</keyword>
<dbReference type="RefSeq" id="WP_187482197.1">
    <property type="nucleotide sequence ID" value="NZ_CP060695.1"/>
</dbReference>
<dbReference type="KEGG" id="ppec:H9W90_13990"/>
<feature type="chain" id="PRO_5028922449" description="Secretion system C-terminal sorting domain-containing protein" evidence="1">
    <location>
        <begin position="26"/>
        <end position="744"/>
    </location>
</feature>
<accession>A0A7G9L9I5</accession>
<evidence type="ECO:0000256" key="1">
    <source>
        <dbReference type="SAM" id="SignalP"/>
    </source>
</evidence>
<feature type="signal peptide" evidence="1">
    <location>
        <begin position="1"/>
        <end position="25"/>
    </location>
</feature>
<name>A0A7G9L9I5_9FLAO</name>
<evidence type="ECO:0000313" key="3">
    <source>
        <dbReference type="Proteomes" id="UP000515808"/>
    </source>
</evidence>
<organism evidence="2 3">
    <name type="scientific">Polaribacter pectinis</name>
    <dbReference type="NCBI Taxonomy" id="2738844"/>
    <lineage>
        <taxon>Bacteria</taxon>
        <taxon>Pseudomonadati</taxon>
        <taxon>Bacteroidota</taxon>
        <taxon>Flavobacteriia</taxon>
        <taxon>Flavobacteriales</taxon>
        <taxon>Flavobacteriaceae</taxon>
    </lineage>
</organism>